<keyword evidence="2" id="KW-1185">Reference proteome</keyword>
<evidence type="ECO:0000313" key="1">
    <source>
        <dbReference type="EMBL" id="CEP18070.1"/>
    </source>
</evidence>
<dbReference type="Proteomes" id="UP000054107">
    <property type="component" value="Unassembled WGS sequence"/>
</dbReference>
<protein>
    <recommendedName>
        <fullName evidence="3">Endonuclease/exonuclease/phosphatase domain-containing protein</fullName>
    </recommendedName>
</protein>
<gene>
    <name evidence="1" type="primary">PARPA_12370.1 scaffold 44939</name>
</gene>
<dbReference type="OrthoDB" id="2282763at2759"/>
<dbReference type="AlphaFoldDB" id="A0A0B7NRD8"/>
<dbReference type="EMBL" id="LN733737">
    <property type="protein sequence ID" value="CEP18070.1"/>
    <property type="molecule type" value="Genomic_DNA"/>
</dbReference>
<sequence length="194" mass="21456">MSLHSPSGCVRISTVILKAFRRSLGVTTCIDYIFGHASLSPRLANSQLLYMPSRWTDHCLLTVDLLPATASIGPDSWRFNPTFLADEEFPWLLNATVSLFFSDAAGVRSGGSRTKGIHTSQDGSGDPEGTVTRWESFKLLLKCCAQKYTRGMKARFKNKGRPEDCAGARQTDLSLRWTTGSIDKMGRISPQKYS</sequence>
<organism evidence="1 2">
    <name type="scientific">Parasitella parasitica</name>
    <dbReference type="NCBI Taxonomy" id="35722"/>
    <lineage>
        <taxon>Eukaryota</taxon>
        <taxon>Fungi</taxon>
        <taxon>Fungi incertae sedis</taxon>
        <taxon>Mucoromycota</taxon>
        <taxon>Mucoromycotina</taxon>
        <taxon>Mucoromycetes</taxon>
        <taxon>Mucorales</taxon>
        <taxon>Mucorineae</taxon>
        <taxon>Mucoraceae</taxon>
        <taxon>Parasitella</taxon>
    </lineage>
</organism>
<evidence type="ECO:0000313" key="2">
    <source>
        <dbReference type="Proteomes" id="UP000054107"/>
    </source>
</evidence>
<name>A0A0B7NRD8_9FUNG</name>
<proteinExistence type="predicted"/>
<evidence type="ECO:0008006" key="3">
    <source>
        <dbReference type="Google" id="ProtNLM"/>
    </source>
</evidence>
<accession>A0A0B7NRD8</accession>
<reference evidence="1 2" key="1">
    <citation type="submission" date="2014-09" db="EMBL/GenBank/DDBJ databases">
        <authorList>
            <person name="Ellenberger Sabrina"/>
        </authorList>
    </citation>
    <scope>NUCLEOTIDE SEQUENCE [LARGE SCALE GENOMIC DNA]</scope>
    <source>
        <strain evidence="1 2">CBS 412.66</strain>
    </source>
</reference>